<evidence type="ECO:0000256" key="9">
    <source>
        <dbReference type="ARBA" id="ARBA00022842"/>
    </source>
</evidence>
<evidence type="ECO:0000313" key="15">
    <source>
        <dbReference type="Proteomes" id="UP000030643"/>
    </source>
</evidence>
<dbReference type="eggNOG" id="COG1658">
    <property type="taxonomic scope" value="Bacteria"/>
</dbReference>
<proteinExistence type="inferred from homology"/>
<gene>
    <name evidence="11" type="primary">rnmV</name>
    <name evidence="14" type="ORF">WOSG25_150320</name>
</gene>
<dbReference type="OrthoDB" id="9791329at2"/>
<name>A0A069D338_WEIOS</name>
<evidence type="ECO:0000256" key="5">
    <source>
        <dbReference type="ARBA" id="ARBA00022723"/>
    </source>
</evidence>
<dbReference type="FunFam" id="3.40.1360.10:FF:000006">
    <property type="entry name" value="Ribonuclease M5"/>
    <property type="match status" value="1"/>
</dbReference>
<evidence type="ECO:0000256" key="10">
    <source>
        <dbReference type="ARBA" id="ARBA00022884"/>
    </source>
</evidence>
<comment type="subcellular location">
    <subcellularLocation>
        <location evidence="11">Cytoplasm</location>
    </subcellularLocation>
</comment>
<keyword evidence="15" id="KW-1185">Reference proteome</keyword>
<dbReference type="InterPro" id="IPR025156">
    <property type="entry name" value="RNase_M5_C"/>
</dbReference>
<keyword evidence="3 11" id="KW-0698">rRNA processing</keyword>
<feature type="domain" description="Toprim" evidence="13">
    <location>
        <begin position="5"/>
        <end position="91"/>
    </location>
</feature>
<keyword evidence="6 11" id="KW-0699">rRNA-binding</keyword>
<keyword evidence="4 11" id="KW-0540">Nuclease</keyword>
<dbReference type="Gene3D" id="3.40.1360.10">
    <property type="match status" value="1"/>
</dbReference>
<dbReference type="PROSITE" id="PS50880">
    <property type="entry name" value="TOPRIM"/>
    <property type="match status" value="1"/>
</dbReference>
<dbReference type="GO" id="GO:0043822">
    <property type="term" value="F:ribonuclease M5 activity"/>
    <property type="evidence" value="ECO:0007669"/>
    <property type="project" value="UniProtKB-UniRule"/>
</dbReference>
<dbReference type="SUPFAM" id="SSF110455">
    <property type="entry name" value="Toprim domain"/>
    <property type="match status" value="1"/>
</dbReference>
<evidence type="ECO:0000313" key="14">
    <source>
        <dbReference type="EMBL" id="GAK31781.1"/>
    </source>
</evidence>
<keyword evidence="2 11" id="KW-0690">Ribosome biogenesis</keyword>
<evidence type="ECO:0000256" key="1">
    <source>
        <dbReference type="ARBA" id="ARBA00022490"/>
    </source>
</evidence>
<comment type="catalytic activity">
    <reaction evidence="11">
        <text>Endonucleolytic cleavage of RNA, removing 21 and 42 nucleotides, respectively, from the 5'- and 3'-termini of a 5S-rRNA precursor.</text>
        <dbReference type="EC" id="3.1.26.8"/>
    </reaction>
</comment>
<dbReference type="EMBL" id="DF820498">
    <property type="protein sequence ID" value="GAK31781.1"/>
    <property type="molecule type" value="Genomic_DNA"/>
</dbReference>
<keyword evidence="9" id="KW-0460">Magnesium</keyword>
<protein>
    <recommendedName>
        <fullName evidence="11 12">Ribonuclease M5</fullName>
        <ecNumber evidence="11 12">3.1.26.8</ecNumber>
    </recommendedName>
    <alternativeName>
        <fullName evidence="11">RNase M5</fullName>
    </alternativeName>
    <alternativeName>
        <fullName evidence="11">Ribosomal RNA terminal maturase M5</fullName>
    </alternativeName>
</protein>
<reference evidence="15" key="1">
    <citation type="journal article" date="2014" name="Genome Announc.">
        <title>Draft genome sequence of Weissella oryzae SG25T, isolated from fermented rice grains.</title>
        <authorList>
            <person name="Tanizawa Y."/>
            <person name="Fujisawa T."/>
            <person name="Mochizuki T."/>
            <person name="Kaminuma E."/>
            <person name="Suzuki Y."/>
            <person name="Nakamura Y."/>
            <person name="Tohno M."/>
        </authorList>
    </citation>
    <scope>NUCLEOTIDE SEQUENCE [LARGE SCALE GENOMIC DNA]</scope>
    <source>
        <strain evidence="15">DSM 25784 / JCM 18191 / LMG 30913 / SG25</strain>
    </source>
</reference>
<dbReference type="HAMAP" id="MF_01469">
    <property type="entry name" value="RNase_M5"/>
    <property type="match status" value="1"/>
</dbReference>
<keyword evidence="1 11" id="KW-0963">Cytoplasm</keyword>
<dbReference type="EC" id="3.1.26.8" evidence="11 12"/>
<dbReference type="GO" id="GO:0006364">
    <property type="term" value="P:rRNA processing"/>
    <property type="evidence" value="ECO:0007669"/>
    <property type="project" value="UniProtKB-UniRule"/>
</dbReference>
<evidence type="ECO:0000256" key="6">
    <source>
        <dbReference type="ARBA" id="ARBA00022730"/>
    </source>
</evidence>
<evidence type="ECO:0000256" key="12">
    <source>
        <dbReference type="NCBIfam" id="TIGR00334"/>
    </source>
</evidence>
<evidence type="ECO:0000256" key="8">
    <source>
        <dbReference type="ARBA" id="ARBA00022801"/>
    </source>
</evidence>
<dbReference type="SMART" id="SM00493">
    <property type="entry name" value="TOPRIM"/>
    <property type="match status" value="1"/>
</dbReference>
<accession>A0A069D338</accession>
<keyword evidence="8 11" id="KW-0378">Hydrolase</keyword>
<dbReference type="RefSeq" id="WP_027699714.1">
    <property type="nucleotide sequence ID" value="NZ_DF820498.1"/>
</dbReference>
<dbReference type="GO" id="GO:0005737">
    <property type="term" value="C:cytoplasm"/>
    <property type="evidence" value="ECO:0007669"/>
    <property type="project" value="UniProtKB-SubCell"/>
</dbReference>
<dbReference type="CDD" id="cd01027">
    <property type="entry name" value="TOPRIM_RNase_M5_like"/>
    <property type="match status" value="1"/>
</dbReference>
<dbReference type="PANTHER" id="PTHR39156:SF1">
    <property type="entry name" value="RIBONUCLEASE M5"/>
    <property type="match status" value="1"/>
</dbReference>
<evidence type="ECO:0000259" key="13">
    <source>
        <dbReference type="PROSITE" id="PS50880"/>
    </source>
</evidence>
<evidence type="ECO:0000256" key="7">
    <source>
        <dbReference type="ARBA" id="ARBA00022759"/>
    </source>
</evidence>
<sequence length="184" mass="20226">MEKIKEVIVVEGKADTAVIQRFVAADTLETNGSALSDKTIMAIKEAAQRRGVIVFTDPDFNGERLRKLITAAVPTAKHAFLTKNEAGRLIPHHSLGIEYADQAAIEQALAKVYTPHEVDLISDITQHDLLQAGLIGGANAAKRRTFVAERLKLGYVNGKQLLKRLQMFGIKGDELQIVLKELED</sequence>
<dbReference type="InterPro" id="IPR034141">
    <property type="entry name" value="TOPRIM_RNase_M5-like"/>
</dbReference>
<keyword evidence="10 11" id="KW-0694">RNA-binding</keyword>
<dbReference type="InterPro" id="IPR006171">
    <property type="entry name" value="TOPRIM_dom"/>
</dbReference>
<evidence type="ECO:0000256" key="11">
    <source>
        <dbReference type="HAMAP-Rule" id="MF_01469"/>
    </source>
</evidence>
<dbReference type="GO" id="GO:0046872">
    <property type="term" value="F:metal ion binding"/>
    <property type="evidence" value="ECO:0007669"/>
    <property type="project" value="UniProtKB-KW"/>
</dbReference>
<evidence type="ECO:0000256" key="2">
    <source>
        <dbReference type="ARBA" id="ARBA00022517"/>
    </source>
</evidence>
<dbReference type="InterPro" id="IPR004466">
    <property type="entry name" value="RNase_M5"/>
</dbReference>
<dbReference type="Pfam" id="PF13331">
    <property type="entry name" value="DUF4093"/>
    <property type="match status" value="1"/>
</dbReference>
<dbReference type="Pfam" id="PF01751">
    <property type="entry name" value="Toprim"/>
    <property type="match status" value="1"/>
</dbReference>
<dbReference type="STRING" id="1329250.WOSG25_150320"/>
<dbReference type="AlphaFoldDB" id="A0A069D338"/>
<dbReference type="Proteomes" id="UP000030643">
    <property type="component" value="Unassembled WGS sequence"/>
</dbReference>
<keyword evidence="7 11" id="KW-0255">Endonuclease</keyword>
<dbReference type="PANTHER" id="PTHR39156">
    <property type="entry name" value="RIBONUCLEASE M5"/>
    <property type="match status" value="1"/>
</dbReference>
<keyword evidence="5" id="KW-0479">Metal-binding</keyword>
<organism evidence="14 15">
    <name type="scientific">Weissella oryzae (strain DSM 25784 / JCM 18191 / LMG 30913 / SG25)</name>
    <dbReference type="NCBI Taxonomy" id="1329250"/>
    <lineage>
        <taxon>Bacteria</taxon>
        <taxon>Bacillati</taxon>
        <taxon>Bacillota</taxon>
        <taxon>Bacilli</taxon>
        <taxon>Lactobacillales</taxon>
        <taxon>Lactobacillaceae</taxon>
        <taxon>Weissella</taxon>
    </lineage>
</organism>
<dbReference type="GO" id="GO:0019843">
    <property type="term" value="F:rRNA binding"/>
    <property type="evidence" value="ECO:0007669"/>
    <property type="project" value="UniProtKB-KW"/>
</dbReference>
<evidence type="ECO:0000256" key="4">
    <source>
        <dbReference type="ARBA" id="ARBA00022722"/>
    </source>
</evidence>
<comment type="similarity">
    <text evidence="11">Belongs to the ribonuclease M5 family.</text>
</comment>
<comment type="function">
    <text evidence="11">Required for correct processing of both the 5' and 3' ends of 5S rRNA precursor. Cleaves both sides of a double-stranded region yielding mature 5S rRNA in one step.</text>
</comment>
<dbReference type="NCBIfam" id="TIGR00334">
    <property type="entry name" value="5S_RNA_mat_M5"/>
    <property type="match status" value="1"/>
</dbReference>
<evidence type="ECO:0000256" key="3">
    <source>
        <dbReference type="ARBA" id="ARBA00022552"/>
    </source>
</evidence>